<dbReference type="InterPro" id="IPR015421">
    <property type="entry name" value="PyrdxlP-dep_Trfase_major"/>
</dbReference>
<evidence type="ECO:0000313" key="12">
    <source>
        <dbReference type="EMBL" id="STZ57352.1"/>
    </source>
</evidence>
<proteinExistence type="inferred from homology"/>
<dbReference type="Gene3D" id="3.40.640.10">
    <property type="entry name" value="Type I PLP-dependent aspartate aminotransferase-like (Major domain)"/>
    <property type="match status" value="1"/>
</dbReference>
<dbReference type="OrthoDB" id="9808002at2"/>
<evidence type="ECO:0000256" key="9">
    <source>
        <dbReference type="ARBA" id="ARBA00023014"/>
    </source>
</evidence>
<dbReference type="GO" id="GO:0051536">
    <property type="term" value="F:iron-sulfur cluster binding"/>
    <property type="evidence" value="ECO:0007669"/>
    <property type="project" value="UniProtKB-KW"/>
</dbReference>
<keyword evidence="5 12" id="KW-0808">Transferase</keyword>
<dbReference type="EC" id="2.8.1.7" evidence="3"/>
<evidence type="ECO:0000256" key="4">
    <source>
        <dbReference type="ARBA" id="ARBA00022576"/>
    </source>
</evidence>
<dbReference type="Pfam" id="PF00266">
    <property type="entry name" value="Aminotran_5"/>
    <property type="match status" value="1"/>
</dbReference>
<evidence type="ECO:0000256" key="8">
    <source>
        <dbReference type="ARBA" id="ARBA00023004"/>
    </source>
</evidence>
<feature type="domain" description="Aminotransferase class V" evidence="11">
    <location>
        <begin position="7"/>
        <end position="374"/>
    </location>
</feature>
<protein>
    <recommendedName>
        <fullName evidence="3">cysteine desulfurase</fullName>
        <ecNumber evidence="3">2.8.1.7</ecNumber>
    </recommendedName>
</protein>
<dbReference type="GO" id="GO:0031071">
    <property type="term" value="F:cysteine desulfurase activity"/>
    <property type="evidence" value="ECO:0007669"/>
    <property type="project" value="UniProtKB-EC"/>
</dbReference>
<keyword evidence="7" id="KW-0663">Pyridoxal phosphate</keyword>
<reference evidence="12 13" key="1">
    <citation type="submission" date="2018-06" db="EMBL/GenBank/DDBJ databases">
        <authorList>
            <consortium name="Pathogen Informatics"/>
            <person name="Doyle S."/>
        </authorList>
    </citation>
    <scope>NUCLEOTIDE SEQUENCE [LARGE SCALE GENOMIC DNA]</scope>
    <source>
        <strain evidence="12 13">NCTC10821</strain>
    </source>
</reference>
<dbReference type="Proteomes" id="UP000254978">
    <property type="component" value="Unassembled WGS sequence"/>
</dbReference>
<keyword evidence="8" id="KW-0408">Iron</keyword>
<comment type="catalytic activity">
    <reaction evidence="10">
        <text>(sulfur carrier)-H + L-cysteine = (sulfur carrier)-SH + L-alanine</text>
        <dbReference type="Rhea" id="RHEA:43892"/>
        <dbReference type="Rhea" id="RHEA-COMP:14737"/>
        <dbReference type="Rhea" id="RHEA-COMP:14739"/>
        <dbReference type="ChEBI" id="CHEBI:29917"/>
        <dbReference type="ChEBI" id="CHEBI:35235"/>
        <dbReference type="ChEBI" id="CHEBI:57972"/>
        <dbReference type="ChEBI" id="CHEBI:64428"/>
        <dbReference type="EC" id="2.8.1.7"/>
    </reaction>
</comment>
<dbReference type="InterPro" id="IPR016454">
    <property type="entry name" value="Cysteine_dSase"/>
</dbReference>
<evidence type="ECO:0000313" key="13">
    <source>
        <dbReference type="Proteomes" id="UP000254978"/>
    </source>
</evidence>
<evidence type="ECO:0000259" key="11">
    <source>
        <dbReference type="Pfam" id="PF00266"/>
    </source>
</evidence>
<evidence type="ECO:0000256" key="2">
    <source>
        <dbReference type="ARBA" id="ARBA00006490"/>
    </source>
</evidence>
<accession>A0A378T948</accession>
<dbReference type="GO" id="GO:0008483">
    <property type="term" value="F:transaminase activity"/>
    <property type="evidence" value="ECO:0007669"/>
    <property type="project" value="UniProtKB-KW"/>
</dbReference>
<keyword evidence="13" id="KW-1185">Reference proteome</keyword>
<evidence type="ECO:0000256" key="1">
    <source>
        <dbReference type="ARBA" id="ARBA00001933"/>
    </source>
</evidence>
<dbReference type="Gene3D" id="3.90.1150.10">
    <property type="entry name" value="Aspartate Aminotransferase, domain 1"/>
    <property type="match status" value="1"/>
</dbReference>
<dbReference type="SUPFAM" id="SSF53383">
    <property type="entry name" value="PLP-dependent transferases"/>
    <property type="match status" value="1"/>
</dbReference>
<evidence type="ECO:0000256" key="10">
    <source>
        <dbReference type="ARBA" id="ARBA00050776"/>
    </source>
</evidence>
<keyword evidence="6" id="KW-0479">Metal-binding</keyword>
<dbReference type="InterPro" id="IPR015422">
    <property type="entry name" value="PyrdxlP-dep_Trfase_small"/>
</dbReference>
<dbReference type="EMBL" id="UGQT01000001">
    <property type="protein sequence ID" value="STZ57352.1"/>
    <property type="molecule type" value="Genomic_DNA"/>
</dbReference>
<evidence type="ECO:0000256" key="7">
    <source>
        <dbReference type="ARBA" id="ARBA00022898"/>
    </source>
</evidence>
<dbReference type="FunFam" id="3.40.640.10:FF:000084">
    <property type="entry name" value="IscS-like cysteine desulfurase"/>
    <property type="match status" value="1"/>
</dbReference>
<dbReference type="RefSeq" id="WP_115277607.1">
    <property type="nucleotide sequence ID" value="NZ_AP022600.1"/>
</dbReference>
<dbReference type="PANTHER" id="PTHR11601">
    <property type="entry name" value="CYSTEINE DESULFURYLASE FAMILY MEMBER"/>
    <property type="match status" value="1"/>
</dbReference>
<dbReference type="PIRSF" id="PIRSF005572">
    <property type="entry name" value="NifS"/>
    <property type="match status" value="1"/>
</dbReference>
<keyword evidence="9" id="KW-0411">Iron-sulfur</keyword>
<dbReference type="FunFam" id="3.90.1150.10:FF:000053">
    <property type="entry name" value="Cysteine desulfurase NifS"/>
    <property type="match status" value="1"/>
</dbReference>
<keyword evidence="4 12" id="KW-0032">Aminotransferase</keyword>
<dbReference type="InterPro" id="IPR000192">
    <property type="entry name" value="Aminotrans_V_dom"/>
</dbReference>
<dbReference type="PANTHER" id="PTHR11601:SF34">
    <property type="entry name" value="CYSTEINE DESULFURASE"/>
    <property type="match status" value="1"/>
</dbReference>
<evidence type="ECO:0000256" key="6">
    <source>
        <dbReference type="ARBA" id="ARBA00022723"/>
    </source>
</evidence>
<name>A0A378T948_9MYCO</name>
<sequence>MSPATPVYLDHAATTPMHPAAIEAMTAVLGTVGNASSLHTAGRQARRRMEEARETLAGVLGARPSEVIFTAGGTESDNLAIKGIFWARRDADPARRCIVTTAVEHHAVLDAVEWLAEHEGAEVLYLPTQADGSVTAASLREMLTEHGPAVALVTVMWANNEVGTVFPIAELAAVAAEFDIPMHSDAIQAVGQIPVSFAASGLSAMSVAAHKFGGPTGVGALVLRRDAACTPLTHGGGQERDVRSGTPDVAGVVAMATAAEISVGGLEANSARLCALRERLIEGIVAEIDDVVVNGSREARLPGNAHFTFRGCEGDSLLMLLDANGIECSTGSACTAGVAQPSHVLIAMGADAATARGSIRLSLGHTSVDSDVDAALEVLPAAVARARQAALAAAGQVR</sequence>
<dbReference type="GO" id="GO:0046872">
    <property type="term" value="F:metal ion binding"/>
    <property type="evidence" value="ECO:0007669"/>
    <property type="project" value="UniProtKB-KW"/>
</dbReference>
<evidence type="ECO:0000256" key="5">
    <source>
        <dbReference type="ARBA" id="ARBA00022679"/>
    </source>
</evidence>
<evidence type="ECO:0000256" key="3">
    <source>
        <dbReference type="ARBA" id="ARBA00012239"/>
    </source>
</evidence>
<comment type="similarity">
    <text evidence="2">Belongs to the class-V pyridoxal-phosphate-dependent aminotransferase family. NifS/IscS subfamily.</text>
</comment>
<gene>
    <name evidence="12" type="primary">iscS</name>
    <name evidence="12" type="ORF">NCTC10821_00852</name>
</gene>
<organism evidence="12 13">
    <name type="scientific">Mycolicibacterium tokaiense</name>
    <dbReference type="NCBI Taxonomy" id="39695"/>
    <lineage>
        <taxon>Bacteria</taxon>
        <taxon>Bacillati</taxon>
        <taxon>Actinomycetota</taxon>
        <taxon>Actinomycetes</taxon>
        <taxon>Mycobacteriales</taxon>
        <taxon>Mycobacteriaceae</taxon>
        <taxon>Mycolicibacterium</taxon>
    </lineage>
</organism>
<dbReference type="AlphaFoldDB" id="A0A378T948"/>
<comment type="cofactor">
    <cofactor evidence="1">
        <name>pyridoxal 5'-phosphate</name>
        <dbReference type="ChEBI" id="CHEBI:597326"/>
    </cofactor>
</comment>
<dbReference type="InterPro" id="IPR015424">
    <property type="entry name" value="PyrdxlP-dep_Trfase"/>
</dbReference>
<dbReference type="Gene3D" id="1.10.260.50">
    <property type="match status" value="1"/>
</dbReference>